<feature type="region of interest" description="Disordered" evidence="1">
    <location>
        <begin position="629"/>
        <end position="663"/>
    </location>
</feature>
<organism evidence="2 3">
    <name type="scientific">Saguinus oedipus</name>
    <name type="common">Cotton-top tamarin</name>
    <name type="synonym">Oedipomidas oedipus</name>
    <dbReference type="NCBI Taxonomy" id="9490"/>
    <lineage>
        <taxon>Eukaryota</taxon>
        <taxon>Metazoa</taxon>
        <taxon>Chordata</taxon>
        <taxon>Craniata</taxon>
        <taxon>Vertebrata</taxon>
        <taxon>Euteleostomi</taxon>
        <taxon>Mammalia</taxon>
        <taxon>Eutheria</taxon>
        <taxon>Euarchontoglires</taxon>
        <taxon>Primates</taxon>
        <taxon>Haplorrhini</taxon>
        <taxon>Platyrrhini</taxon>
        <taxon>Cebidae</taxon>
        <taxon>Callitrichinae</taxon>
        <taxon>Saguinus</taxon>
    </lineage>
</organism>
<feature type="region of interest" description="Disordered" evidence="1">
    <location>
        <begin position="552"/>
        <end position="605"/>
    </location>
</feature>
<keyword evidence="3" id="KW-1185">Reference proteome</keyword>
<proteinExistence type="predicted"/>
<protein>
    <recommendedName>
        <fullName evidence="4">Photoreceptor cilium actin regulator</fullName>
    </recommendedName>
</protein>
<feature type="compositionally biased region" description="Polar residues" evidence="1">
    <location>
        <begin position="1213"/>
        <end position="1223"/>
    </location>
</feature>
<feature type="compositionally biased region" description="Polar residues" evidence="1">
    <location>
        <begin position="893"/>
        <end position="915"/>
    </location>
</feature>
<evidence type="ECO:0000313" key="3">
    <source>
        <dbReference type="Proteomes" id="UP001266305"/>
    </source>
</evidence>
<feature type="compositionally biased region" description="Basic and acidic residues" evidence="1">
    <location>
        <begin position="585"/>
        <end position="594"/>
    </location>
</feature>
<feature type="compositionally biased region" description="Low complexity" evidence="1">
    <location>
        <begin position="1038"/>
        <end position="1050"/>
    </location>
</feature>
<feature type="compositionally biased region" description="Basic and acidic residues" evidence="1">
    <location>
        <begin position="981"/>
        <end position="996"/>
    </location>
</feature>
<feature type="compositionally biased region" description="Polar residues" evidence="1">
    <location>
        <begin position="434"/>
        <end position="457"/>
    </location>
</feature>
<feature type="region of interest" description="Disordered" evidence="1">
    <location>
        <begin position="1195"/>
        <end position="1233"/>
    </location>
</feature>
<dbReference type="Proteomes" id="UP001266305">
    <property type="component" value="Unassembled WGS sequence"/>
</dbReference>
<sequence length="1369" mass="148980">MGCTPSHSDIVNSVAKSGIQFLKKPKAIRPGCPGGSERGSIPLLVKNSTCYDAGEGLAEEQPSSRRNQTTAKGLCQLMRDPASGKRKDMEGLIPGTKTSSSQPNKSQSHMAKDIPFKTQGSHGSQGAELSGDESEESSTQDDSKWKKTPKCHLSSTQSHCRQTIHSAHGSEGKVDFPEPLVKAHQHAYAYLHSSLSKYEAILRIIHQATQTRELLQPMVSFLLLCFEEISQLLGEISKDGEVLLQEVREDLAWPLKKREPQEQPDLLQQLLQYTVSKLQVLSGTVALLTSSFLEGSSSYLHSTATHLENKLSTQKNVDECVLRALGQLESLASGCGDPGVQGLPLCSEDSGIGADNESVQSVDKLGKQTSWDLAPDPKEWKSVTLPHTEARQSGHTWQQSSFCMGSGRPQDCLFSGVPMAKVQPQAQDEAKSPCLSSTSPENITSLPLELGTSTPSDSFGIGVPVEAHLSKTSRLMDTPSLSDSEDSSSEEEEEEMSSMSVCAWEVKAPDSRPRSSPADRESTFQSHSRRLRSPQAQEMILKMKKAISERIKFVPVPSGHQDWSEEEEGRTAVPSRPNTVSGSRRAPERQRRSQSESCLQSHVEDPTLQELQRVQRDLSQKLEAFYALGTKGRGQSQEQIPQPRAAAEWPNGTCRVGPSSTTSRLKASLTKNFSILPSQDKSILQKCSPHPEDKQGKAEKLPDATLSGEFSEAAGAKDWNVRACPTRTSVKKLIETFSPTESLRTLGDSKDSEESPYLRNSIMPPRFPMSRGLAPLYPKPQISPTSGRESLKMGIGWKPLAPIFPPLPKAEAAKSEELSCEVEGNPEHLPPPPLEVLMDKSFTSLESQESTESTESSPEETQESRPGEAGPTRRTWASPKLRASVSPRDLLPSKSTASPTKPRSTEPGSGKSSCQPRKPALDLSHPPATSHSPEVKGGTLSQTEKATSLSRQPRKAVAWHHSSPPSGQNRTSESSLARLRQSRERSPPVVRKDSPTRTHWVPQAEKRRRSLPPSYRPAQPGPSAMQTLPSRPLSPGASSPLVSPRVLSPPTAKRRTSPPCQPKLPSPPPKSPPAQCKVSSPPSQRPEASPPSSVPSPSPPMSPSQGHKETRDSEDSQAVIAKVSGNTHSIFCLATSSLFEAKSPLSTAHPLTPPEAGGPLGNPAECWRSSSGPWLRADSQRRAALCALNPLPFLRRTAPDRQPGARLQPPDPTSTSCESQLGQSREERSQWASGSSGSVVFRLRSKRRDSWEKEGSLSSKRAFLIREQMCTPLAQPCQQSQTCSRNGARLKVQPSHGHCKNSDAPVTKLSYHPSLLSVYSLRLCKSAVKFLPVICVADFTICPGTNGRDMHMQGHKHGHDVLQRRQAAD</sequence>
<feature type="region of interest" description="Disordered" evidence="1">
    <location>
        <begin position="811"/>
        <end position="1121"/>
    </location>
</feature>
<feature type="compositionally biased region" description="Low complexity" evidence="1">
    <location>
        <begin position="843"/>
        <end position="856"/>
    </location>
</feature>
<feature type="compositionally biased region" description="Pro residues" evidence="1">
    <location>
        <begin position="1059"/>
        <end position="1072"/>
    </location>
</feature>
<dbReference type="PANTHER" id="PTHR22017:SF0">
    <property type="entry name" value="PHOTORECEPTOR CILIUM ACTIN REGULATOR"/>
    <property type="match status" value="1"/>
</dbReference>
<feature type="region of interest" description="Disordered" evidence="1">
    <location>
        <begin position="423"/>
        <end position="539"/>
    </location>
</feature>
<evidence type="ECO:0000313" key="2">
    <source>
        <dbReference type="EMBL" id="KAK2092258.1"/>
    </source>
</evidence>
<feature type="compositionally biased region" description="Acidic residues" evidence="1">
    <location>
        <begin position="130"/>
        <end position="139"/>
    </location>
</feature>
<dbReference type="PANTHER" id="PTHR22017">
    <property type="entry name" value="PHOTORECEPTOR CILIUM ACTIN REGULATOR"/>
    <property type="match status" value="1"/>
</dbReference>
<evidence type="ECO:0008006" key="4">
    <source>
        <dbReference type="Google" id="ProtNLM"/>
    </source>
</evidence>
<dbReference type="Pfam" id="PF15449">
    <property type="entry name" value="Retinal"/>
    <property type="match status" value="1"/>
</dbReference>
<feature type="compositionally biased region" description="Basic and acidic residues" evidence="1">
    <location>
        <begin position="507"/>
        <end position="522"/>
    </location>
</feature>
<feature type="compositionally biased region" description="Polar residues" evidence="1">
    <location>
        <begin position="96"/>
        <end position="109"/>
    </location>
</feature>
<reference evidence="2 3" key="1">
    <citation type="submission" date="2023-05" db="EMBL/GenBank/DDBJ databases">
        <title>B98-5 Cell Line De Novo Hybrid Assembly: An Optical Mapping Approach.</title>
        <authorList>
            <person name="Kananen K."/>
            <person name="Auerbach J.A."/>
            <person name="Kautto E."/>
            <person name="Blachly J.S."/>
        </authorList>
    </citation>
    <scope>NUCLEOTIDE SEQUENCE [LARGE SCALE GENOMIC DNA]</scope>
    <source>
        <strain evidence="2">B95-8</strain>
        <tissue evidence="2">Cell line</tissue>
    </source>
</reference>
<feature type="compositionally biased region" description="Acidic residues" evidence="1">
    <location>
        <begin position="483"/>
        <end position="496"/>
    </location>
</feature>
<feature type="compositionally biased region" description="Pro residues" evidence="1">
    <location>
        <begin position="1088"/>
        <end position="1102"/>
    </location>
</feature>
<dbReference type="InterPro" id="IPR029352">
    <property type="entry name" value="PCARE"/>
</dbReference>
<dbReference type="EMBL" id="JASSZA010000015">
    <property type="protein sequence ID" value="KAK2092258.1"/>
    <property type="molecule type" value="Genomic_DNA"/>
</dbReference>
<feature type="compositionally biased region" description="Polar residues" evidence="1">
    <location>
        <begin position="939"/>
        <end position="951"/>
    </location>
</feature>
<feature type="compositionally biased region" description="Polar residues" evidence="1">
    <location>
        <begin position="470"/>
        <end position="481"/>
    </location>
</feature>
<feature type="compositionally biased region" description="Basic and acidic residues" evidence="1">
    <location>
        <begin position="689"/>
        <end position="702"/>
    </location>
</feature>
<feature type="region of interest" description="Disordered" evidence="1">
    <location>
        <begin position="743"/>
        <end position="790"/>
    </location>
</feature>
<gene>
    <name evidence="2" type="ORF">P7K49_028786</name>
</gene>
<name>A0ABQ9U6J2_SAGOE</name>
<feature type="region of interest" description="Disordered" evidence="1">
    <location>
        <begin position="680"/>
        <end position="706"/>
    </location>
</feature>
<accession>A0ABQ9U6J2</accession>
<feature type="compositionally biased region" description="Polar residues" evidence="1">
    <location>
        <begin position="963"/>
        <end position="975"/>
    </location>
</feature>
<evidence type="ECO:0000256" key="1">
    <source>
        <dbReference type="SAM" id="MobiDB-lite"/>
    </source>
</evidence>
<comment type="caution">
    <text evidence="2">The sequence shown here is derived from an EMBL/GenBank/DDBJ whole genome shotgun (WGS) entry which is preliminary data.</text>
</comment>
<feature type="region of interest" description="Disordered" evidence="1">
    <location>
        <begin position="56"/>
        <end position="151"/>
    </location>
</feature>